<comment type="caution">
    <text evidence="1">The sequence shown here is derived from an EMBL/GenBank/DDBJ whole genome shotgun (WGS) entry which is preliminary data.</text>
</comment>
<reference evidence="1" key="1">
    <citation type="submission" date="2020-07" db="EMBL/GenBank/DDBJ databases">
        <title>Huge and variable diversity of episymbiotic CPR bacteria and DPANN archaea in groundwater ecosystems.</title>
        <authorList>
            <person name="He C.Y."/>
            <person name="Keren R."/>
            <person name="Whittaker M."/>
            <person name="Farag I.F."/>
            <person name="Doudna J."/>
            <person name="Cate J.H.D."/>
            <person name="Banfield J.F."/>
        </authorList>
    </citation>
    <scope>NUCLEOTIDE SEQUENCE</scope>
    <source>
        <strain evidence="1">NC_groundwater_1813_Pr3_B-0.1um_71_17</strain>
    </source>
</reference>
<name>A0A933W997_UNCEI</name>
<sequence length="160" mass="16927">MSDRPGPDGVPRLLRLVAQKLEDYLEGDELALETLGEAIESGGWTGEDLGSVILALRSLSGAGAATGWVAGAPGRDASRVMSAEERNSLSTEAWGYLLDLRRLGALDAEQFERVLDMLTASGVRPVSVEFARDVASRVAMEIGEADHSGEGPHGDIEVAH</sequence>
<evidence type="ECO:0000313" key="2">
    <source>
        <dbReference type="Proteomes" id="UP000696931"/>
    </source>
</evidence>
<organism evidence="1 2">
    <name type="scientific">Eiseniibacteriota bacterium</name>
    <dbReference type="NCBI Taxonomy" id="2212470"/>
    <lineage>
        <taxon>Bacteria</taxon>
        <taxon>Candidatus Eiseniibacteriota</taxon>
    </lineage>
</organism>
<dbReference type="AlphaFoldDB" id="A0A933W997"/>
<evidence type="ECO:0000313" key="1">
    <source>
        <dbReference type="EMBL" id="MBI5170382.1"/>
    </source>
</evidence>
<dbReference type="InterPro" id="IPR007456">
    <property type="entry name" value="Smg"/>
</dbReference>
<proteinExistence type="predicted"/>
<dbReference type="Proteomes" id="UP000696931">
    <property type="component" value="Unassembled WGS sequence"/>
</dbReference>
<accession>A0A933W997</accession>
<gene>
    <name evidence="1" type="ORF">HZA61_12910</name>
</gene>
<dbReference type="Pfam" id="PF04361">
    <property type="entry name" value="DUF494"/>
    <property type="match status" value="1"/>
</dbReference>
<dbReference type="EMBL" id="JACRIW010000091">
    <property type="protein sequence ID" value="MBI5170382.1"/>
    <property type="molecule type" value="Genomic_DNA"/>
</dbReference>
<protein>
    <submittedName>
        <fullName evidence="1">DUF494 family protein</fullName>
    </submittedName>
</protein>